<keyword evidence="3" id="KW-1185">Reference proteome</keyword>
<sequence length="604" mass="69234">MAHDLAKSASHAYKPLAERRIRLLQLPDDSWCDGAPALVDVSLDTPPSYETVSYVWGEQIKSSVFNFSSGASVFVTPTLRSALERLRPHCQTHYLWVDQLCIDQASIPDRNQQVALMGEIYSKCQRVMIWLGPEVLDSDYPLYYFGDGLPSELRHKTNHTRASAARLEQPDPQSFIRFLLALTWFTRAWVVQEAVLPTTASCFLGPYTFFVEDLWAVIVYHRSAERYFTCRDYVSIRQHSGYLVLNEIMRLRQQERYRSKRTHNTAICFYHSLSVFAPRCMTTSPHDIIYSFLGLQRDPRVRIIPDYDLDWNIVPVIATSSIAEATESLNLFGMLHRKGGEKSRWPSLPSWVPDWSRTPEAEPMVFPRSWIYFDSSLGMLHKAKKTTGLPVSHLVVTGKIITEVTHKLSFTRGVLEPLANRHGWDVCSYLNMSHLNDFLKHIWLEGSTMPSIARLLKVILADGSFSLNQKLREHCSEGLSNSDVDELVSTYQFIESFTKQDVEMMERPKVDDNLGKRATRLRDHARVAWGRQLIVGRDWRLGLAHRTACEGDLICIIHGSQVPLVLRRLPNGYYHLIGQCYFEGAMRGEEVTWDEADADDFVLV</sequence>
<evidence type="ECO:0000313" key="2">
    <source>
        <dbReference type="EMBL" id="CAG5139407.1"/>
    </source>
</evidence>
<gene>
    <name evidence="2" type="ORF">ALTATR162_LOCUS481</name>
</gene>
<protein>
    <recommendedName>
        <fullName evidence="1">Heterokaryon incompatibility domain-containing protein</fullName>
    </recommendedName>
</protein>
<dbReference type="PANTHER" id="PTHR24148">
    <property type="entry name" value="ANKYRIN REPEAT DOMAIN-CONTAINING PROTEIN 39 HOMOLOG-RELATED"/>
    <property type="match status" value="1"/>
</dbReference>
<proteinExistence type="predicted"/>
<feature type="domain" description="Heterokaryon incompatibility" evidence="1">
    <location>
        <begin position="49"/>
        <end position="193"/>
    </location>
</feature>
<evidence type="ECO:0000259" key="1">
    <source>
        <dbReference type="Pfam" id="PF06985"/>
    </source>
</evidence>
<dbReference type="Pfam" id="PF26639">
    <property type="entry name" value="Het-6_barrel"/>
    <property type="match status" value="1"/>
</dbReference>
<dbReference type="RefSeq" id="XP_043164010.1">
    <property type="nucleotide sequence ID" value="XM_043308075.1"/>
</dbReference>
<name>A0A8J2HVB0_9PLEO</name>
<evidence type="ECO:0000313" key="3">
    <source>
        <dbReference type="Proteomes" id="UP000676310"/>
    </source>
</evidence>
<dbReference type="PANTHER" id="PTHR24148:SF82">
    <property type="entry name" value="HETEROKARYON INCOMPATIBILITY DOMAIN-CONTAINING PROTEIN"/>
    <property type="match status" value="1"/>
</dbReference>
<reference evidence="2" key="1">
    <citation type="submission" date="2021-05" db="EMBL/GenBank/DDBJ databases">
        <authorList>
            <person name="Stam R."/>
        </authorList>
    </citation>
    <scope>NUCLEOTIDE SEQUENCE</scope>
    <source>
        <strain evidence="2">CS162</strain>
    </source>
</reference>
<dbReference type="AlphaFoldDB" id="A0A8J2HVB0"/>
<dbReference type="InterPro" id="IPR052895">
    <property type="entry name" value="HetReg/Transcr_Mod"/>
</dbReference>
<dbReference type="GeneID" id="67016518"/>
<accession>A0A8J2HVB0</accession>
<comment type="caution">
    <text evidence="2">The sequence shown here is derived from an EMBL/GenBank/DDBJ whole genome shotgun (WGS) entry which is preliminary data.</text>
</comment>
<organism evidence="2 3">
    <name type="scientific">Alternaria atra</name>
    <dbReference type="NCBI Taxonomy" id="119953"/>
    <lineage>
        <taxon>Eukaryota</taxon>
        <taxon>Fungi</taxon>
        <taxon>Dikarya</taxon>
        <taxon>Ascomycota</taxon>
        <taxon>Pezizomycotina</taxon>
        <taxon>Dothideomycetes</taxon>
        <taxon>Pleosporomycetidae</taxon>
        <taxon>Pleosporales</taxon>
        <taxon>Pleosporineae</taxon>
        <taxon>Pleosporaceae</taxon>
        <taxon>Alternaria</taxon>
        <taxon>Alternaria sect. Ulocladioides</taxon>
    </lineage>
</organism>
<dbReference type="Proteomes" id="UP000676310">
    <property type="component" value="Unassembled WGS sequence"/>
</dbReference>
<dbReference type="EMBL" id="CAJRGZ010000015">
    <property type="protein sequence ID" value="CAG5139407.1"/>
    <property type="molecule type" value="Genomic_DNA"/>
</dbReference>
<dbReference type="InterPro" id="IPR010730">
    <property type="entry name" value="HET"/>
</dbReference>
<dbReference type="Pfam" id="PF06985">
    <property type="entry name" value="HET"/>
    <property type="match status" value="1"/>
</dbReference>
<dbReference type="OrthoDB" id="5386682at2759"/>